<gene>
    <name evidence="7" type="ORF">PF001_g14311</name>
    <name evidence="5" type="ORF">PF002_g13466</name>
    <name evidence="6" type="ORF">PF004_g10450</name>
    <name evidence="4" type="ORF">PF007_g12219</name>
    <name evidence="3" type="ORF">PF010_g11539</name>
    <name evidence="2" type="ORF">PF011_g10792</name>
</gene>
<evidence type="ECO:0000313" key="12">
    <source>
        <dbReference type="Proteomes" id="UP000476176"/>
    </source>
</evidence>
<evidence type="ECO:0000313" key="10">
    <source>
        <dbReference type="Proteomes" id="UP000441208"/>
    </source>
</evidence>
<evidence type="ECO:0000313" key="9">
    <source>
        <dbReference type="Proteomes" id="UP000440367"/>
    </source>
</evidence>
<reference evidence="8 9" key="1">
    <citation type="submission" date="2018-08" db="EMBL/GenBank/DDBJ databases">
        <title>Genomic investigation of the strawberry pathogen Phytophthora fragariae indicates pathogenicity is determined by transcriptional variation in three key races.</title>
        <authorList>
            <person name="Adams T.M."/>
            <person name="Armitage A.D."/>
            <person name="Sobczyk M.K."/>
            <person name="Bates H.J."/>
            <person name="Dunwell J.M."/>
            <person name="Nellist C.F."/>
            <person name="Harrison R.J."/>
        </authorList>
    </citation>
    <scope>NUCLEOTIDE SEQUENCE [LARGE SCALE GENOMIC DNA]</scope>
    <source>
        <strain evidence="7 8">A4</strain>
        <strain evidence="5 9">BC-1</strain>
        <strain evidence="6 12">BC-23</strain>
        <strain evidence="4 10">NOV-71</strain>
        <strain evidence="3 13">ONT-3</strain>
        <strain evidence="2 11">SCRP245</strain>
    </source>
</reference>
<dbReference type="EMBL" id="QXGC01000542">
    <property type="protein sequence ID" value="KAE9230635.1"/>
    <property type="molecule type" value="Genomic_DNA"/>
</dbReference>
<accession>A0A6A3S419</accession>
<dbReference type="Proteomes" id="UP000488956">
    <property type="component" value="Unassembled WGS sequence"/>
</dbReference>
<evidence type="ECO:0000313" key="2">
    <source>
        <dbReference type="EMBL" id="KAE9008229.1"/>
    </source>
</evidence>
<feature type="compositionally biased region" description="Basic and acidic residues" evidence="1">
    <location>
        <begin position="30"/>
        <end position="49"/>
    </location>
</feature>
<organism evidence="4 10">
    <name type="scientific">Phytophthora fragariae</name>
    <dbReference type="NCBI Taxonomy" id="53985"/>
    <lineage>
        <taxon>Eukaryota</taxon>
        <taxon>Sar</taxon>
        <taxon>Stramenopiles</taxon>
        <taxon>Oomycota</taxon>
        <taxon>Peronosporomycetes</taxon>
        <taxon>Peronosporales</taxon>
        <taxon>Peronosporaceae</taxon>
        <taxon>Phytophthora</taxon>
    </lineage>
</organism>
<dbReference type="AlphaFoldDB" id="A0A6A3S419"/>
<dbReference type="EMBL" id="QXFW01000577">
    <property type="protein sequence ID" value="KAE9008229.1"/>
    <property type="molecule type" value="Genomic_DNA"/>
</dbReference>
<sequence length="95" mass="10265">MDVRDAIHHDVFSKVYDFREFADATSGAADVRRHGEGGTREQDVGRAREPGGCGLGGQRTVKEGPVSRTSGEPEKQEGVDLGGRWTVKEGPVVRT</sequence>
<dbReference type="Proteomes" id="UP000476176">
    <property type="component" value="Unassembled WGS sequence"/>
</dbReference>
<dbReference type="Proteomes" id="UP000440367">
    <property type="component" value="Unassembled WGS sequence"/>
</dbReference>
<evidence type="ECO:0000313" key="6">
    <source>
        <dbReference type="EMBL" id="KAE9230635.1"/>
    </source>
</evidence>
<evidence type="ECO:0000313" key="4">
    <source>
        <dbReference type="EMBL" id="KAE9109516.1"/>
    </source>
</evidence>
<dbReference type="EMBL" id="QXFX01000614">
    <property type="protein sequence ID" value="KAE9109465.1"/>
    <property type="molecule type" value="Genomic_DNA"/>
</dbReference>
<evidence type="ECO:0000313" key="8">
    <source>
        <dbReference type="Proteomes" id="UP000437068"/>
    </source>
</evidence>
<evidence type="ECO:0000313" key="11">
    <source>
        <dbReference type="Proteomes" id="UP000460718"/>
    </source>
</evidence>
<dbReference type="EMBL" id="QXGE01000883">
    <property type="protein sequence ID" value="KAE9301772.1"/>
    <property type="molecule type" value="Genomic_DNA"/>
</dbReference>
<evidence type="ECO:0000313" key="13">
    <source>
        <dbReference type="Proteomes" id="UP000488956"/>
    </source>
</evidence>
<protein>
    <submittedName>
        <fullName evidence="4">Uncharacterized protein</fullName>
    </submittedName>
</protein>
<proteinExistence type="predicted"/>
<name>A0A6A3S419_9STRA</name>
<dbReference type="Proteomes" id="UP000460718">
    <property type="component" value="Unassembled WGS sequence"/>
</dbReference>
<dbReference type="Proteomes" id="UP000437068">
    <property type="component" value="Unassembled WGS sequence"/>
</dbReference>
<evidence type="ECO:0000256" key="1">
    <source>
        <dbReference type="SAM" id="MobiDB-lite"/>
    </source>
</evidence>
<evidence type="ECO:0000313" key="5">
    <source>
        <dbReference type="EMBL" id="KAE9228707.1"/>
    </source>
</evidence>
<evidence type="ECO:0000313" key="7">
    <source>
        <dbReference type="EMBL" id="KAE9301772.1"/>
    </source>
</evidence>
<comment type="caution">
    <text evidence="4">The sequence shown here is derived from an EMBL/GenBank/DDBJ whole genome shotgun (WGS) entry which is preliminary data.</text>
</comment>
<dbReference type="EMBL" id="QXFZ01000634">
    <property type="protein sequence ID" value="KAE9109516.1"/>
    <property type="molecule type" value="Genomic_DNA"/>
</dbReference>
<dbReference type="Proteomes" id="UP000441208">
    <property type="component" value="Unassembled WGS sequence"/>
</dbReference>
<dbReference type="EMBL" id="QXGD01000681">
    <property type="protein sequence ID" value="KAE9228707.1"/>
    <property type="molecule type" value="Genomic_DNA"/>
</dbReference>
<feature type="region of interest" description="Disordered" evidence="1">
    <location>
        <begin position="25"/>
        <end position="95"/>
    </location>
</feature>
<evidence type="ECO:0000313" key="3">
    <source>
        <dbReference type="EMBL" id="KAE9109465.1"/>
    </source>
</evidence>